<evidence type="ECO:0000313" key="2">
    <source>
        <dbReference type="Proteomes" id="UP000517523"/>
    </source>
</evidence>
<evidence type="ECO:0000313" key="1">
    <source>
        <dbReference type="EMBL" id="MBB3132273.1"/>
    </source>
</evidence>
<dbReference type="EC" id="6.5.1.6" evidence="1"/>
<dbReference type="Proteomes" id="UP000517523">
    <property type="component" value="Unassembled WGS sequence"/>
</dbReference>
<gene>
    <name evidence="1" type="ORF">FHS19_007002</name>
</gene>
<dbReference type="RefSeq" id="WP_183587959.1">
    <property type="nucleotide sequence ID" value="NZ_JACHXJ010000015.1"/>
</dbReference>
<proteinExistence type="predicted"/>
<keyword evidence="1" id="KW-0436">Ligase</keyword>
<sequence length="131" mass="15373">MFELCRQQGLEGIVIKRRNSKYHVGKRPENVWERVVVYQREDCYVTGYSKKEVSWALGVMRDGKMIPVGMLKYGLTDPVRIKAFPILLKTGIRETKSFVNVEPTIQIQVRFRHWTDEGKLRLPVFEAFNNI</sequence>
<reference evidence="1 2" key="1">
    <citation type="submission" date="2020-08" db="EMBL/GenBank/DDBJ databases">
        <title>Genomic Encyclopedia of Type Strains, Phase III (KMG-III): the genomes of soil and plant-associated and newly described type strains.</title>
        <authorList>
            <person name="Whitman W."/>
        </authorList>
    </citation>
    <scope>NUCLEOTIDE SEQUENCE [LARGE SCALE GENOMIC DNA]</scope>
    <source>
        <strain evidence="1 2">CECT 5831</strain>
    </source>
</reference>
<dbReference type="AlphaFoldDB" id="A0A839U0K5"/>
<name>A0A839U0K5_9BACL</name>
<comment type="caution">
    <text evidence="1">The sequence shown here is derived from an EMBL/GenBank/DDBJ whole genome shotgun (WGS) entry which is preliminary data.</text>
</comment>
<dbReference type="EC" id="6.5.1.7" evidence="1"/>
<dbReference type="GO" id="GO:0003910">
    <property type="term" value="F:DNA ligase (ATP) activity"/>
    <property type="evidence" value="ECO:0007669"/>
    <property type="project" value="UniProtKB-EC"/>
</dbReference>
<dbReference type="Gene3D" id="3.30.1490.70">
    <property type="match status" value="1"/>
</dbReference>
<dbReference type="Gene3D" id="2.40.50.140">
    <property type="entry name" value="Nucleic acid-binding proteins"/>
    <property type="match status" value="1"/>
</dbReference>
<dbReference type="EC" id="6.5.1.1" evidence="1"/>
<dbReference type="InterPro" id="IPR012340">
    <property type="entry name" value="NA-bd_OB-fold"/>
</dbReference>
<accession>A0A839U0K5</accession>
<protein>
    <submittedName>
        <fullName evidence="1">DNA ligase-1</fullName>
        <ecNumber evidence="1">6.5.1.1</ecNumber>
        <ecNumber evidence="1">6.5.1.6</ecNumber>
        <ecNumber evidence="1">6.5.1.7</ecNumber>
    </submittedName>
</protein>
<organism evidence="1 2">
    <name type="scientific">Paenibacillus rhizosphaerae</name>
    <dbReference type="NCBI Taxonomy" id="297318"/>
    <lineage>
        <taxon>Bacteria</taxon>
        <taxon>Bacillati</taxon>
        <taxon>Bacillota</taxon>
        <taxon>Bacilli</taxon>
        <taxon>Bacillales</taxon>
        <taxon>Paenibacillaceae</taxon>
        <taxon>Paenibacillus</taxon>
    </lineage>
</organism>
<dbReference type="EMBL" id="JACHXJ010000015">
    <property type="protein sequence ID" value="MBB3132273.1"/>
    <property type="molecule type" value="Genomic_DNA"/>
</dbReference>
<dbReference type="SUPFAM" id="SSF50249">
    <property type="entry name" value="Nucleic acid-binding proteins"/>
    <property type="match status" value="1"/>
</dbReference>